<dbReference type="Gene3D" id="3.90.1150.10">
    <property type="entry name" value="Aspartate Aminotransferase, domain 1"/>
    <property type="match status" value="1"/>
</dbReference>
<sequence>MLQKRAEAFVKASEDAGLEILPYRDGFFVSIPCDNAKAISDKLMEDNLFLIPLKKGLRFAVCAVSEEKCKKAPKMIKTVMDNI</sequence>
<protein>
    <recommendedName>
        <fullName evidence="1">Aminotransferase class I/classII large domain-containing protein</fullName>
    </recommendedName>
</protein>
<proteinExistence type="predicted"/>
<dbReference type="InterPro" id="IPR015424">
    <property type="entry name" value="PyrdxlP-dep_Trfase"/>
</dbReference>
<accession>A0A645E6A9</accession>
<dbReference type="GO" id="GO:0030170">
    <property type="term" value="F:pyridoxal phosphate binding"/>
    <property type="evidence" value="ECO:0007669"/>
    <property type="project" value="InterPro"/>
</dbReference>
<evidence type="ECO:0000313" key="2">
    <source>
        <dbReference type="EMBL" id="MPM97354.1"/>
    </source>
</evidence>
<dbReference type="Pfam" id="PF00155">
    <property type="entry name" value="Aminotran_1_2"/>
    <property type="match status" value="1"/>
</dbReference>
<comment type="caution">
    <text evidence="2">The sequence shown here is derived from an EMBL/GenBank/DDBJ whole genome shotgun (WGS) entry which is preliminary data.</text>
</comment>
<dbReference type="AlphaFoldDB" id="A0A645E6A9"/>
<dbReference type="SUPFAM" id="SSF53383">
    <property type="entry name" value="PLP-dependent transferases"/>
    <property type="match status" value="1"/>
</dbReference>
<feature type="domain" description="Aminotransferase class I/classII large" evidence="1">
    <location>
        <begin position="2"/>
        <end position="72"/>
    </location>
</feature>
<reference evidence="2" key="1">
    <citation type="submission" date="2019-08" db="EMBL/GenBank/DDBJ databases">
        <authorList>
            <person name="Kucharzyk K."/>
            <person name="Murdoch R.W."/>
            <person name="Higgins S."/>
            <person name="Loffler F."/>
        </authorList>
    </citation>
    <scope>NUCLEOTIDE SEQUENCE</scope>
</reference>
<organism evidence="2">
    <name type="scientific">bioreactor metagenome</name>
    <dbReference type="NCBI Taxonomy" id="1076179"/>
    <lineage>
        <taxon>unclassified sequences</taxon>
        <taxon>metagenomes</taxon>
        <taxon>ecological metagenomes</taxon>
    </lineage>
</organism>
<evidence type="ECO:0000259" key="1">
    <source>
        <dbReference type="Pfam" id="PF00155"/>
    </source>
</evidence>
<name>A0A645E6A9_9ZZZZ</name>
<dbReference type="InterPro" id="IPR004839">
    <property type="entry name" value="Aminotransferase_I/II_large"/>
</dbReference>
<dbReference type="EMBL" id="VSSQ01043641">
    <property type="protein sequence ID" value="MPM97354.1"/>
    <property type="molecule type" value="Genomic_DNA"/>
</dbReference>
<gene>
    <name evidence="2" type="ORF">SDC9_144527</name>
</gene>
<dbReference type="InterPro" id="IPR015422">
    <property type="entry name" value="PyrdxlP-dep_Trfase_small"/>
</dbReference>